<comment type="function">
    <text evidence="2">Membrane-anchoring subunit of succinate dehydrogenase (SDH).</text>
</comment>
<feature type="transmembrane region" description="Helical" evidence="13">
    <location>
        <begin position="95"/>
        <end position="114"/>
    </location>
</feature>
<dbReference type="Gene3D" id="1.20.1300.10">
    <property type="entry name" value="Fumarate reductase/succinate dehydrogenase, transmembrane subunit"/>
    <property type="match status" value="1"/>
</dbReference>
<keyword evidence="10" id="KW-0408">Iron</keyword>
<dbReference type="EMBL" id="JAJHNU010000004">
    <property type="protein sequence ID" value="MDN4122377.1"/>
    <property type="molecule type" value="Genomic_DNA"/>
</dbReference>
<evidence type="ECO:0000313" key="14">
    <source>
        <dbReference type="EMBL" id="MDN4122377.1"/>
    </source>
</evidence>
<comment type="similarity">
    <text evidence="4">Belongs to the cytochrome b560 family.</text>
</comment>
<dbReference type="PIRSF" id="PIRSF000178">
    <property type="entry name" value="SDH_cyt_b560"/>
    <property type="match status" value="1"/>
</dbReference>
<feature type="transmembrane region" description="Helical" evidence="13">
    <location>
        <begin position="58"/>
        <end position="83"/>
    </location>
</feature>
<sequence length="115" mass="13049">MKGYQRHRAYFAFLGHRISGILLALFLPVHFYVLGLALNQQAALDEFLAISELPLVKFAEWGLVSLLALHFCFGMRLLTLELFAWSTPRQARKSWVTGSVLIALVVGFIFLLRVL</sequence>
<dbReference type="InterPro" id="IPR034804">
    <property type="entry name" value="SQR/QFR_C/D"/>
</dbReference>
<evidence type="ECO:0000256" key="8">
    <source>
        <dbReference type="ARBA" id="ARBA00022723"/>
    </source>
</evidence>
<dbReference type="Pfam" id="PF01127">
    <property type="entry name" value="Sdh_cyt"/>
    <property type="match status" value="1"/>
</dbReference>
<evidence type="ECO:0000256" key="11">
    <source>
        <dbReference type="ARBA" id="ARBA00023136"/>
    </source>
</evidence>
<keyword evidence="9 13" id="KW-1133">Transmembrane helix</keyword>
<dbReference type="NCBIfam" id="TIGR02970">
    <property type="entry name" value="succ_dehyd_cytB"/>
    <property type="match status" value="1"/>
</dbReference>
<keyword evidence="7 13" id="KW-0812">Transmembrane</keyword>
<evidence type="ECO:0000256" key="1">
    <source>
        <dbReference type="ARBA" id="ARBA00001971"/>
    </source>
</evidence>
<proteinExistence type="inferred from homology"/>
<dbReference type="PANTHER" id="PTHR41910">
    <property type="entry name" value="SUCCINATE DEHYDROGENASE 2 MEMBRANE SUBUNIT SDHC"/>
    <property type="match status" value="1"/>
</dbReference>
<evidence type="ECO:0000256" key="9">
    <source>
        <dbReference type="ARBA" id="ARBA00022989"/>
    </source>
</evidence>
<feature type="transmembrane region" description="Helical" evidence="13">
    <location>
        <begin position="21"/>
        <end position="38"/>
    </location>
</feature>
<keyword evidence="15" id="KW-1185">Reference proteome</keyword>
<evidence type="ECO:0000256" key="3">
    <source>
        <dbReference type="ARBA" id="ARBA00004370"/>
    </source>
</evidence>
<evidence type="ECO:0000256" key="10">
    <source>
        <dbReference type="ARBA" id="ARBA00023004"/>
    </source>
</evidence>
<reference evidence="14" key="1">
    <citation type="submission" date="2021-11" db="EMBL/GenBank/DDBJ databases">
        <title>Draft genome sequence of Alcaligenes endophyticus type strain CCUG 75668T.</title>
        <authorList>
            <person name="Salva-Serra F."/>
            <person name="Duran R.E."/>
            <person name="Seeger M."/>
            <person name="Moore E.R.B."/>
            <person name="Jaen-Luchoro D."/>
        </authorList>
    </citation>
    <scope>NUCLEOTIDE SEQUENCE</scope>
    <source>
        <strain evidence="14">CCUG 75668</strain>
    </source>
</reference>
<accession>A0ABT8EM46</accession>
<dbReference type="Proteomes" id="UP001168613">
    <property type="component" value="Unassembled WGS sequence"/>
</dbReference>
<comment type="cofactor">
    <cofactor evidence="1">
        <name>heme</name>
        <dbReference type="ChEBI" id="CHEBI:30413"/>
    </cofactor>
</comment>
<dbReference type="InterPro" id="IPR014314">
    <property type="entry name" value="Succ_DH_cytb556"/>
</dbReference>
<evidence type="ECO:0000256" key="4">
    <source>
        <dbReference type="ARBA" id="ARBA00007244"/>
    </source>
</evidence>
<dbReference type="PANTHER" id="PTHR41910:SF1">
    <property type="entry name" value="SUCCINATE DEHYDROGENASE HYDROPHOBIC MEMBRANE ANCHOR SUBUNIT"/>
    <property type="match status" value="1"/>
</dbReference>
<dbReference type="RefSeq" id="WP_266123402.1">
    <property type="nucleotide sequence ID" value="NZ_JAJHNU010000004.1"/>
</dbReference>
<dbReference type="InterPro" id="IPR000701">
    <property type="entry name" value="SuccDH_FuR_B_TM-su"/>
</dbReference>
<keyword evidence="6" id="KW-0349">Heme</keyword>
<comment type="caution">
    <text evidence="14">The sequence shown here is derived from an EMBL/GenBank/DDBJ whole genome shotgun (WGS) entry which is preliminary data.</text>
</comment>
<evidence type="ECO:0000256" key="7">
    <source>
        <dbReference type="ARBA" id="ARBA00022692"/>
    </source>
</evidence>
<protein>
    <recommendedName>
        <fullName evidence="5">Succinate dehydrogenase cytochrome b556 subunit</fullName>
    </recommendedName>
</protein>
<evidence type="ECO:0000256" key="6">
    <source>
        <dbReference type="ARBA" id="ARBA00022617"/>
    </source>
</evidence>
<evidence type="ECO:0000256" key="5">
    <source>
        <dbReference type="ARBA" id="ARBA00020076"/>
    </source>
</evidence>
<dbReference type="InterPro" id="IPR039023">
    <property type="entry name" value="SdhC_prok"/>
</dbReference>
<evidence type="ECO:0000256" key="2">
    <source>
        <dbReference type="ARBA" id="ARBA00004050"/>
    </source>
</evidence>
<evidence type="ECO:0000313" key="15">
    <source>
        <dbReference type="Proteomes" id="UP001168613"/>
    </source>
</evidence>
<keyword evidence="11 13" id="KW-0472">Membrane</keyword>
<dbReference type="SUPFAM" id="SSF81343">
    <property type="entry name" value="Fumarate reductase respiratory complex transmembrane subunits"/>
    <property type="match status" value="1"/>
</dbReference>
<organism evidence="14 15">
    <name type="scientific">Alcaligenes endophyticus</name>
    <dbReference type="NCBI Taxonomy" id="1929088"/>
    <lineage>
        <taxon>Bacteria</taxon>
        <taxon>Pseudomonadati</taxon>
        <taxon>Pseudomonadota</taxon>
        <taxon>Betaproteobacteria</taxon>
        <taxon>Burkholderiales</taxon>
        <taxon>Alcaligenaceae</taxon>
        <taxon>Alcaligenes</taxon>
    </lineage>
</organism>
<keyword evidence="8" id="KW-0479">Metal-binding</keyword>
<comment type="subunit">
    <text evidence="12">Part of an enzyme complex containing four subunits: a flavoprotein, an iron-sulfur protein, plus two membrane-anchoring proteins, SdhC and SdhD. The complex can form homotrimers.</text>
</comment>
<gene>
    <name evidence="14" type="primary">sdhC</name>
    <name evidence="14" type="ORF">LMS43_13870</name>
</gene>
<evidence type="ECO:0000256" key="13">
    <source>
        <dbReference type="SAM" id="Phobius"/>
    </source>
</evidence>
<comment type="subcellular location">
    <subcellularLocation>
        <location evidence="3">Membrane</location>
    </subcellularLocation>
</comment>
<evidence type="ECO:0000256" key="12">
    <source>
        <dbReference type="ARBA" id="ARBA00025912"/>
    </source>
</evidence>
<name>A0ABT8EM46_9BURK</name>